<keyword evidence="2" id="KW-1185">Reference proteome</keyword>
<dbReference type="EMBL" id="FOIR01000001">
    <property type="protein sequence ID" value="SEV87732.1"/>
    <property type="molecule type" value="Genomic_DNA"/>
</dbReference>
<dbReference type="PANTHER" id="PTHR37841:SF1">
    <property type="entry name" value="DUF3298 DOMAIN-CONTAINING PROTEIN"/>
    <property type="match status" value="1"/>
</dbReference>
<evidence type="ECO:0000313" key="2">
    <source>
        <dbReference type="Proteomes" id="UP000199437"/>
    </source>
</evidence>
<accession>A0A1I0MHF8</accession>
<proteinExistence type="predicted"/>
<dbReference type="InterPro" id="IPR032774">
    <property type="entry name" value="WG_beta_rep"/>
</dbReference>
<dbReference type="PANTHER" id="PTHR37841">
    <property type="entry name" value="GLR2918 PROTEIN"/>
    <property type="match status" value="1"/>
</dbReference>
<dbReference type="Proteomes" id="UP000199437">
    <property type="component" value="Unassembled WGS sequence"/>
</dbReference>
<reference evidence="2" key="1">
    <citation type="submission" date="2016-10" db="EMBL/GenBank/DDBJ databases">
        <authorList>
            <person name="Varghese N."/>
            <person name="Submissions S."/>
        </authorList>
    </citation>
    <scope>NUCLEOTIDE SEQUENCE [LARGE SCALE GENOMIC DNA]</scope>
    <source>
        <strain evidence="2">CGMCC 1.12402</strain>
    </source>
</reference>
<evidence type="ECO:0000313" key="1">
    <source>
        <dbReference type="EMBL" id="SEV87732.1"/>
    </source>
</evidence>
<gene>
    <name evidence="1" type="ORF">SAMN05216290_0402</name>
</gene>
<dbReference type="OrthoDB" id="2485468at2"/>
<dbReference type="Pfam" id="PF14903">
    <property type="entry name" value="WG_beta_rep"/>
    <property type="match status" value="1"/>
</dbReference>
<dbReference type="Gene3D" id="1.25.40.10">
    <property type="entry name" value="Tetratricopeptide repeat domain"/>
    <property type="match status" value="1"/>
</dbReference>
<name>A0A1I0MHF8_9BACT</name>
<organism evidence="1 2">
    <name type="scientific">Roseivirga pacifica</name>
    <dbReference type="NCBI Taxonomy" id="1267423"/>
    <lineage>
        <taxon>Bacteria</taxon>
        <taxon>Pseudomonadati</taxon>
        <taxon>Bacteroidota</taxon>
        <taxon>Cytophagia</taxon>
        <taxon>Cytophagales</taxon>
        <taxon>Roseivirgaceae</taxon>
        <taxon>Roseivirga</taxon>
    </lineage>
</organism>
<dbReference type="InterPro" id="IPR011990">
    <property type="entry name" value="TPR-like_helical_dom_sf"/>
</dbReference>
<dbReference type="STRING" id="1267423.SAMN05216290_0402"/>
<sequence>MPLLPNTIPDVTSFNGLVNGICFAYYYFCTLKDLTLRGKLLIAVYLTSLFTVWNIDIPKRAFRHYEKGDLDKAREDLDKAVKKDTLNPAAYALYAQLFSDSTYTAYNVDTAYWAVTKSISQLKLISDPKDLEDLKEYKTDSVSLEAQKDRIDALKFEEVKAIHTIDKYNVFINRHTDANQVPQAIDLRDHIAFEDAQRINLWQSYESFMEEYPEAKDYPLADSLHKKLLYEDLTADKTLDSYIDFLEEYPQSPYRDEIEVEIFNATTGVNTIESYVQFLNRYPSTALADKIANRVYHLYKEQYGSETFFEHFSIGSQMDSLANSASLEAGFWVPKFESGRYSLIDAKGEVKVITFFKELPQSYLCEPILTDFVYGRINGHSRIQGRNGRTIYEDEFTSAEDVGYGLVVIQKAEGQILIHKSGEVIIEAPQDEITVLSNSFIRTYDNGFYGLTTVNGVPYFENEFSQIDTLQSYLWLEKEEGIALVHPEQLHAILLGKDEPLAFEYTDIDLLPNGRIWAEKNGEEGILDLNFNEVIPFQKREIYDRAYGWKFQGPNGTEVWHDAFPELKGQLFDAVKDNDRWLAVSKDSSWTLYNQLANVKPQQFDSLHLMGENMVMATRNDSTWAVFKNGKQVLMTKEWTPSLLVPQSYIKTGEQANHDFFMLSNFKNYRKIYNDNGKEILAATYKEVTALDPDMLRLQKTNAALVDSLGVFLLDFVYDGMGSNENGYVSILDAGKVGVINPAKRILIKPNYTKLIEPYTDTVLVAEKANFKGFINKQNKQLSGFDFDEVRYWNDTLAMVRIEDEWILHNIGLETAQYEGMLDYTLTKANDTEKVMLVTTENGQGIYSDVRGEIIEPTYDVIKVLGTEAESLYFAVKIVEEANIYVIIYFDGNGNKLFTQSLSQDEYFQIACPS</sequence>
<dbReference type="AlphaFoldDB" id="A0A1I0MHF8"/>
<protein>
    <submittedName>
        <fullName evidence="1">WG containing repeat-containing protein</fullName>
    </submittedName>
</protein>